<feature type="transmembrane region" description="Helical" evidence="1">
    <location>
        <begin position="176"/>
        <end position="203"/>
    </location>
</feature>
<keyword evidence="3" id="KW-1185">Reference proteome</keyword>
<dbReference type="Gene3D" id="1.20.1530.20">
    <property type="match status" value="1"/>
</dbReference>
<dbReference type="InterPro" id="IPR038770">
    <property type="entry name" value="Na+/solute_symporter_sf"/>
</dbReference>
<proteinExistence type="predicted"/>
<feature type="transmembrane region" description="Helical" evidence="1">
    <location>
        <begin position="116"/>
        <end position="137"/>
    </location>
</feature>
<dbReference type="Proteomes" id="UP000706333">
    <property type="component" value="Unassembled WGS sequence"/>
</dbReference>
<feature type="transmembrane region" description="Helical" evidence="1">
    <location>
        <begin position="209"/>
        <end position="230"/>
    </location>
</feature>
<feature type="transmembrane region" description="Helical" evidence="1">
    <location>
        <begin position="143"/>
        <end position="164"/>
    </location>
</feature>
<keyword evidence="1" id="KW-1133">Transmembrane helix</keyword>
<keyword evidence="1" id="KW-0472">Membrane</keyword>
<feature type="transmembrane region" description="Helical" evidence="1">
    <location>
        <begin position="55"/>
        <end position="78"/>
    </location>
</feature>
<name>A0A934TH44_9RHOB</name>
<dbReference type="EMBL" id="NHSD01000066">
    <property type="protein sequence ID" value="MBK5925957.1"/>
    <property type="molecule type" value="Genomic_DNA"/>
</dbReference>
<reference evidence="2" key="1">
    <citation type="submission" date="2017-05" db="EMBL/GenBank/DDBJ databases">
        <authorList>
            <person name="Imhoff J.F."/>
            <person name="Rahn T."/>
            <person name="Kuenzel S."/>
            <person name="Neulinger S.C."/>
        </authorList>
    </citation>
    <scope>NUCLEOTIDE SEQUENCE</scope>
    <source>
        <strain evidence="2">LMG 28126</strain>
    </source>
</reference>
<gene>
    <name evidence="2" type="ORF">CCR87_01060</name>
</gene>
<evidence type="ECO:0000256" key="1">
    <source>
        <dbReference type="SAM" id="Phobius"/>
    </source>
</evidence>
<evidence type="ECO:0000313" key="2">
    <source>
        <dbReference type="EMBL" id="MBK5925957.1"/>
    </source>
</evidence>
<protein>
    <recommendedName>
        <fullName evidence="4">Bile acid:Na+ symporter, BASS family</fullName>
    </recommendedName>
</protein>
<accession>A0A934TH44</accession>
<organism evidence="2 3">
    <name type="scientific">Rhodobaculum claviforme</name>
    <dbReference type="NCBI Taxonomy" id="1549854"/>
    <lineage>
        <taxon>Bacteria</taxon>
        <taxon>Pseudomonadati</taxon>
        <taxon>Pseudomonadota</taxon>
        <taxon>Alphaproteobacteria</taxon>
        <taxon>Rhodobacterales</taxon>
        <taxon>Paracoccaceae</taxon>
        <taxon>Rhodobaculum</taxon>
    </lineage>
</organism>
<feature type="transmembrane region" description="Helical" evidence="1">
    <location>
        <begin position="84"/>
        <end position="104"/>
    </location>
</feature>
<evidence type="ECO:0008006" key="4">
    <source>
        <dbReference type="Google" id="ProtNLM"/>
    </source>
</evidence>
<dbReference type="AlphaFoldDB" id="A0A934TH44"/>
<comment type="caution">
    <text evidence="2">The sequence shown here is derived from an EMBL/GenBank/DDBJ whole genome shotgun (WGS) entry which is preliminary data.</text>
</comment>
<sequence>MVLVGLAIGIAVPALARAMAPAIVPLIVGLLFLAALRIGPGAARPKASEVPGYLALVVGLQAVPPVLAVGVLAALGWLETVTGLGVVLVLAASPIVGSPGLAVLARADPVPALRALVLGTALLPLTALPVLWLMPVFDDPSAALAGVGRLMVIVVVAGGGALWLRARVPALGSTRAITAIDGLTALGLAAVVIALTSALGPALVSGEPALWGMLALVFALNFGSQIAVWAALRRRGAIAPSVAIVAGNRNLALFLGALPPETVEALLLFVGAYQVPMFLTPLVMGRLYRARG</sequence>
<keyword evidence="1" id="KW-0812">Transmembrane</keyword>
<evidence type="ECO:0000313" key="3">
    <source>
        <dbReference type="Proteomes" id="UP000706333"/>
    </source>
</evidence>
<reference evidence="2" key="2">
    <citation type="journal article" date="2020" name="Microorganisms">
        <title>Osmotic Adaptation and Compatible Solute Biosynthesis of Phototrophic Bacteria as Revealed from Genome Analyses.</title>
        <authorList>
            <person name="Imhoff J.F."/>
            <person name="Rahn T."/>
            <person name="Kunzel S."/>
            <person name="Keller A."/>
            <person name="Neulinger S.C."/>
        </authorList>
    </citation>
    <scope>NUCLEOTIDE SEQUENCE</scope>
    <source>
        <strain evidence="2">LMG 28126</strain>
    </source>
</reference>